<organism evidence="4 5">
    <name type="scientific">Streptomyces luteireticuli</name>
    <dbReference type="NCBI Taxonomy" id="173858"/>
    <lineage>
        <taxon>Bacteria</taxon>
        <taxon>Bacillati</taxon>
        <taxon>Actinomycetota</taxon>
        <taxon>Actinomycetes</taxon>
        <taxon>Kitasatosporales</taxon>
        <taxon>Streptomycetaceae</taxon>
        <taxon>Streptomyces</taxon>
    </lineage>
</organism>
<dbReference type="PROSITE" id="PS00455">
    <property type="entry name" value="AMP_BINDING"/>
    <property type="match status" value="1"/>
</dbReference>
<keyword evidence="5" id="KW-1185">Reference proteome</keyword>
<feature type="domain" description="AMP-binding enzyme C-terminal" evidence="3">
    <location>
        <begin position="376"/>
        <end position="448"/>
    </location>
</feature>
<gene>
    <name evidence="4" type="ORF">GCM10010357_71070</name>
</gene>
<reference evidence="5" key="1">
    <citation type="journal article" date="2019" name="Int. J. Syst. Evol. Microbiol.">
        <title>The Global Catalogue of Microorganisms (GCM) 10K type strain sequencing project: providing services to taxonomists for standard genome sequencing and annotation.</title>
        <authorList>
            <consortium name="The Broad Institute Genomics Platform"/>
            <consortium name="The Broad Institute Genome Sequencing Center for Infectious Disease"/>
            <person name="Wu L."/>
            <person name="Ma J."/>
        </authorList>
    </citation>
    <scope>NUCLEOTIDE SEQUENCE [LARGE SCALE GENOMIC DNA]</scope>
    <source>
        <strain evidence="5">JCM 4788</strain>
    </source>
</reference>
<evidence type="ECO:0000256" key="1">
    <source>
        <dbReference type="ARBA" id="ARBA00006432"/>
    </source>
</evidence>
<dbReference type="Gene3D" id="3.40.50.12780">
    <property type="entry name" value="N-terminal domain of ligase-like"/>
    <property type="match status" value="1"/>
</dbReference>
<dbReference type="PANTHER" id="PTHR43201:SF8">
    <property type="entry name" value="ACYL-COA SYNTHETASE FAMILY MEMBER 3"/>
    <property type="match status" value="1"/>
</dbReference>
<proteinExistence type="inferred from homology"/>
<dbReference type="SUPFAM" id="SSF56801">
    <property type="entry name" value="Acetyl-CoA synthetase-like"/>
    <property type="match status" value="1"/>
</dbReference>
<name>A0ABP3J4E7_9ACTN</name>
<dbReference type="Pfam" id="PF13193">
    <property type="entry name" value="AMP-binding_C"/>
    <property type="match status" value="1"/>
</dbReference>
<dbReference type="Gene3D" id="3.30.300.30">
    <property type="match status" value="1"/>
</dbReference>
<accession>A0ABP3J4E7</accession>
<dbReference type="InterPro" id="IPR006311">
    <property type="entry name" value="TAT_signal"/>
</dbReference>
<dbReference type="Pfam" id="PF00501">
    <property type="entry name" value="AMP-binding"/>
    <property type="match status" value="1"/>
</dbReference>
<comment type="similarity">
    <text evidence="1">Belongs to the ATP-dependent AMP-binding enzyme family.</text>
</comment>
<dbReference type="InterPro" id="IPR025110">
    <property type="entry name" value="AMP-bd_C"/>
</dbReference>
<dbReference type="EMBL" id="BAAABX010000094">
    <property type="protein sequence ID" value="GAA0439471.1"/>
    <property type="molecule type" value="Genomic_DNA"/>
</dbReference>
<sequence>MTAPQPLLPFTGTDRPDALSVAGRSLSREELLGAAGAVAARIAGASSVAVRATATAETVAAVVGGLLAGVPVVPLPPDAGPVERDHIIGDSGAELVLGAAGDEGVGLPVDLRERAAWSGAEPEPGTTAFVLYTSGTTGAPKGVLIPRGAVAAGLDGLAEAWQWTAEDTLVHGLPLFHVHGLVLGVLGALRTGCRLVHTGRPTPEAYAAAGGSLYFGVPTVWSRVVRDPASARALAGARLLVSGSAALPAPVFRDLEALTGQRPVERYGMTETLITVAARADGERRPGCVGVPLPGTRTRLAAVEEGGGIGELEVSGPTLFAGYLNRPEATAEALTADGWFRTGDIAAIEDDGTHRIVGRASTDLIKSGGYRIGAGEVENALLDHPAVAEAAVVGVPHDDLGQEIVAYVVADGVGEQALIDFVAGRLSVHKRPRRVRFLEALPRNAMGKPQKKLLPPV</sequence>
<dbReference type="NCBIfam" id="NF005858">
    <property type="entry name" value="PRK07787.1"/>
    <property type="match status" value="1"/>
</dbReference>
<evidence type="ECO:0000259" key="3">
    <source>
        <dbReference type="Pfam" id="PF13193"/>
    </source>
</evidence>
<dbReference type="Proteomes" id="UP001500879">
    <property type="component" value="Unassembled WGS sequence"/>
</dbReference>
<dbReference type="InterPro" id="IPR020845">
    <property type="entry name" value="AMP-binding_CS"/>
</dbReference>
<comment type="caution">
    <text evidence="4">The sequence shown here is derived from an EMBL/GenBank/DDBJ whole genome shotgun (WGS) entry which is preliminary data.</text>
</comment>
<evidence type="ECO:0000313" key="4">
    <source>
        <dbReference type="EMBL" id="GAA0439471.1"/>
    </source>
</evidence>
<dbReference type="RefSeq" id="WP_344033265.1">
    <property type="nucleotide sequence ID" value="NZ_BAAABX010000094.1"/>
</dbReference>
<evidence type="ECO:0000259" key="2">
    <source>
        <dbReference type="Pfam" id="PF00501"/>
    </source>
</evidence>
<dbReference type="InterPro" id="IPR000873">
    <property type="entry name" value="AMP-dep_synth/lig_dom"/>
</dbReference>
<dbReference type="InterPro" id="IPR042099">
    <property type="entry name" value="ANL_N_sf"/>
</dbReference>
<dbReference type="InterPro" id="IPR045851">
    <property type="entry name" value="AMP-bd_C_sf"/>
</dbReference>
<evidence type="ECO:0000313" key="5">
    <source>
        <dbReference type="Proteomes" id="UP001500879"/>
    </source>
</evidence>
<dbReference type="PROSITE" id="PS51318">
    <property type="entry name" value="TAT"/>
    <property type="match status" value="1"/>
</dbReference>
<dbReference type="PANTHER" id="PTHR43201">
    <property type="entry name" value="ACYL-COA SYNTHETASE"/>
    <property type="match status" value="1"/>
</dbReference>
<protein>
    <submittedName>
        <fullName evidence="4">Acyl-CoA synthetase</fullName>
    </submittedName>
</protein>
<feature type="domain" description="AMP-dependent synthetase/ligase" evidence="2">
    <location>
        <begin position="19"/>
        <end position="324"/>
    </location>
</feature>